<protein>
    <submittedName>
        <fullName evidence="1">Uncharacterized protein</fullName>
    </submittedName>
</protein>
<dbReference type="RefSeq" id="WP_161085024.1">
    <property type="nucleotide sequence ID" value="NZ_WWCX01000035.1"/>
</dbReference>
<sequence>METSSSWHEEFEKETADRNWLMPLDGDRCAAHAADLLGKLGSTQLACDWSEEEIVRLHWRLLERIKLLRDVKTPLEEKIEVLRWLFTDTERDGQPFSFVSCVRVVGLSPLSPLSCFVGVADADEVRDWIRCRLKRWLLESLAAYPMWVREAIVEQPEWIALRLERNPQWLNEQIRRNRAEGDLFA</sequence>
<organism evidence="1 2">
    <name type="scientific">Duganella vulcania</name>
    <dbReference type="NCBI Taxonomy" id="2692166"/>
    <lineage>
        <taxon>Bacteria</taxon>
        <taxon>Pseudomonadati</taxon>
        <taxon>Pseudomonadota</taxon>
        <taxon>Betaproteobacteria</taxon>
        <taxon>Burkholderiales</taxon>
        <taxon>Oxalobacteraceae</taxon>
        <taxon>Telluria group</taxon>
        <taxon>Duganella</taxon>
    </lineage>
</organism>
<reference evidence="1" key="1">
    <citation type="submission" date="2019-12" db="EMBL/GenBank/DDBJ databases">
        <title>Novel species isolated from a subtropical stream in China.</title>
        <authorList>
            <person name="Lu H."/>
        </authorList>
    </citation>
    <scope>NUCLEOTIDE SEQUENCE [LARGE SCALE GENOMIC DNA]</scope>
    <source>
        <strain evidence="1">FT81W</strain>
    </source>
</reference>
<name>A0A845GRV0_9BURK</name>
<dbReference type="Proteomes" id="UP000447355">
    <property type="component" value="Unassembled WGS sequence"/>
</dbReference>
<comment type="caution">
    <text evidence="1">The sequence shown here is derived from an EMBL/GenBank/DDBJ whole genome shotgun (WGS) entry which is preliminary data.</text>
</comment>
<evidence type="ECO:0000313" key="2">
    <source>
        <dbReference type="Proteomes" id="UP000447355"/>
    </source>
</evidence>
<proteinExistence type="predicted"/>
<dbReference type="EMBL" id="WWCX01000035">
    <property type="protein sequence ID" value="MYM95938.1"/>
    <property type="molecule type" value="Genomic_DNA"/>
</dbReference>
<accession>A0A845GRV0</accession>
<evidence type="ECO:0000313" key="1">
    <source>
        <dbReference type="EMBL" id="MYM95938.1"/>
    </source>
</evidence>
<gene>
    <name evidence="1" type="ORF">GTP90_18930</name>
</gene>
<dbReference type="AlphaFoldDB" id="A0A845GRV0"/>